<dbReference type="SUPFAM" id="SSF46785">
    <property type="entry name" value="Winged helix' DNA-binding domain"/>
    <property type="match status" value="1"/>
</dbReference>
<dbReference type="Gene3D" id="1.10.10.10">
    <property type="entry name" value="Winged helix-like DNA-binding domain superfamily/Winged helix DNA-binding domain"/>
    <property type="match status" value="1"/>
</dbReference>
<dbReference type="PROSITE" id="PS51118">
    <property type="entry name" value="HTH_HXLR"/>
    <property type="match status" value="1"/>
</dbReference>
<proteinExistence type="predicted"/>
<dbReference type="GO" id="GO:0003677">
    <property type="term" value="F:DNA binding"/>
    <property type="evidence" value="ECO:0007669"/>
    <property type="project" value="UniProtKB-KW"/>
</dbReference>
<evidence type="ECO:0000256" key="3">
    <source>
        <dbReference type="ARBA" id="ARBA00023163"/>
    </source>
</evidence>
<feature type="transmembrane region" description="Helical" evidence="5">
    <location>
        <begin position="25"/>
        <end position="41"/>
    </location>
</feature>
<keyword evidence="5" id="KW-0812">Transmembrane</keyword>
<dbReference type="Proteomes" id="UP000280008">
    <property type="component" value="Unassembled WGS sequence"/>
</dbReference>
<reference evidence="7 8" key="1">
    <citation type="submission" date="2018-10" db="EMBL/GenBank/DDBJ databases">
        <title>Sequencing the genomes of 1000 actinobacteria strains.</title>
        <authorList>
            <person name="Klenk H.-P."/>
        </authorList>
    </citation>
    <scope>NUCLEOTIDE SEQUENCE [LARGE SCALE GENOMIC DNA]</scope>
    <source>
        <strain evidence="7 8">DSM 17894</strain>
    </source>
</reference>
<keyword evidence="1" id="KW-0805">Transcription regulation</keyword>
<dbReference type="InterPro" id="IPR036388">
    <property type="entry name" value="WH-like_DNA-bd_sf"/>
</dbReference>
<sequence length="170" mass="18776">MALGTNYKMDDCAVALTLDVVGERWTLLIVSYLFFGLRRYSDIIKRLKMSPAVLTQRLNGLIENDLVARVPGPGAHDEYELTAKGETLWPIVSGLVQWGNGTFLEPEQRHEFTHRACGTDLDAAGYCPTCRIVPAARQIDRQPRAVDCAPAADARPEAEPRPLLQAARTA</sequence>
<evidence type="ECO:0000259" key="6">
    <source>
        <dbReference type="PROSITE" id="PS51118"/>
    </source>
</evidence>
<organism evidence="7 8">
    <name type="scientific">Frondihabitans australicus</name>
    <dbReference type="NCBI Taxonomy" id="386892"/>
    <lineage>
        <taxon>Bacteria</taxon>
        <taxon>Bacillati</taxon>
        <taxon>Actinomycetota</taxon>
        <taxon>Actinomycetes</taxon>
        <taxon>Micrococcales</taxon>
        <taxon>Microbacteriaceae</taxon>
        <taxon>Frondihabitans</taxon>
    </lineage>
</organism>
<accession>A0A495IK48</accession>
<dbReference type="Pfam" id="PF01638">
    <property type="entry name" value="HxlR"/>
    <property type="match status" value="1"/>
</dbReference>
<dbReference type="InterPro" id="IPR036390">
    <property type="entry name" value="WH_DNA-bd_sf"/>
</dbReference>
<keyword evidence="2" id="KW-0238">DNA-binding</keyword>
<keyword evidence="3" id="KW-0804">Transcription</keyword>
<dbReference type="PANTHER" id="PTHR33204">
    <property type="entry name" value="TRANSCRIPTIONAL REGULATOR, MARR FAMILY"/>
    <property type="match status" value="1"/>
</dbReference>
<protein>
    <submittedName>
        <fullName evidence="7">HxlR family transcriptional regulator</fullName>
    </submittedName>
</protein>
<dbReference type="AlphaFoldDB" id="A0A495IK48"/>
<evidence type="ECO:0000256" key="5">
    <source>
        <dbReference type="SAM" id="Phobius"/>
    </source>
</evidence>
<feature type="domain" description="HTH hxlR-type" evidence="6">
    <location>
        <begin position="12"/>
        <end position="107"/>
    </location>
</feature>
<dbReference type="EMBL" id="RBKS01000001">
    <property type="protein sequence ID" value="RKR75798.1"/>
    <property type="molecule type" value="Genomic_DNA"/>
</dbReference>
<dbReference type="OrthoDB" id="9792527at2"/>
<dbReference type="RefSeq" id="WP_121370555.1">
    <property type="nucleotide sequence ID" value="NZ_RBKS01000001.1"/>
</dbReference>
<dbReference type="PANTHER" id="PTHR33204:SF18">
    <property type="entry name" value="TRANSCRIPTIONAL REGULATORY PROTEIN"/>
    <property type="match status" value="1"/>
</dbReference>
<evidence type="ECO:0000313" key="7">
    <source>
        <dbReference type="EMBL" id="RKR75798.1"/>
    </source>
</evidence>
<evidence type="ECO:0000256" key="4">
    <source>
        <dbReference type="SAM" id="MobiDB-lite"/>
    </source>
</evidence>
<evidence type="ECO:0000256" key="1">
    <source>
        <dbReference type="ARBA" id="ARBA00023015"/>
    </source>
</evidence>
<keyword evidence="8" id="KW-1185">Reference proteome</keyword>
<name>A0A495IK48_9MICO</name>
<gene>
    <name evidence="7" type="ORF">C8E83_2954</name>
</gene>
<feature type="region of interest" description="Disordered" evidence="4">
    <location>
        <begin position="148"/>
        <end position="170"/>
    </location>
</feature>
<comment type="caution">
    <text evidence="7">The sequence shown here is derived from an EMBL/GenBank/DDBJ whole genome shotgun (WGS) entry which is preliminary data.</text>
</comment>
<keyword evidence="5" id="KW-0472">Membrane</keyword>
<evidence type="ECO:0000313" key="8">
    <source>
        <dbReference type="Proteomes" id="UP000280008"/>
    </source>
</evidence>
<evidence type="ECO:0000256" key="2">
    <source>
        <dbReference type="ARBA" id="ARBA00023125"/>
    </source>
</evidence>
<keyword evidence="5" id="KW-1133">Transmembrane helix</keyword>
<dbReference type="InterPro" id="IPR002577">
    <property type="entry name" value="HTH_HxlR"/>
</dbReference>